<dbReference type="Proteomes" id="UP000314294">
    <property type="component" value="Unassembled WGS sequence"/>
</dbReference>
<organism evidence="1 2">
    <name type="scientific">Liparis tanakae</name>
    <name type="common">Tanaka's snailfish</name>
    <dbReference type="NCBI Taxonomy" id="230148"/>
    <lineage>
        <taxon>Eukaryota</taxon>
        <taxon>Metazoa</taxon>
        <taxon>Chordata</taxon>
        <taxon>Craniata</taxon>
        <taxon>Vertebrata</taxon>
        <taxon>Euteleostomi</taxon>
        <taxon>Actinopterygii</taxon>
        <taxon>Neopterygii</taxon>
        <taxon>Teleostei</taxon>
        <taxon>Neoteleostei</taxon>
        <taxon>Acanthomorphata</taxon>
        <taxon>Eupercaria</taxon>
        <taxon>Perciformes</taxon>
        <taxon>Cottioidei</taxon>
        <taxon>Cottales</taxon>
        <taxon>Liparidae</taxon>
        <taxon>Liparis</taxon>
    </lineage>
</organism>
<dbReference type="EMBL" id="SRLO01000609">
    <property type="protein sequence ID" value="TNN50683.1"/>
    <property type="molecule type" value="Genomic_DNA"/>
</dbReference>
<gene>
    <name evidence="1" type="ORF">EYF80_039133</name>
</gene>
<dbReference type="AlphaFoldDB" id="A0A4Z2GCN8"/>
<evidence type="ECO:0000313" key="1">
    <source>
        <dbReference type="EMBL" id="TNN50683.1"/>
    </source>
</evidence>
<comment type="caution">
    <text evidence="1">The sequence shown here is derived from an EMBL/GenBank/DDBJ whole genome shotgun (WGS) entry which is preliminary data.</text>
</comment>
<evidence type="ECO:0000313" key="2">
    <source>
        <dbReference type="Proteomes" id="UP000314294"/>
    </source>
</evidence>
<sequence length="145" mass="15672">MGLGQFQMSVPINQPTQSHTAHQVLDAGFKLSRQWSRRQRSGACVAKCDREQGADSFADSDDVTDGGGGFCQIWGAPRSGSLSRLTTALTKGAPVPHYDMYSCNSNVSNGVPTARIRGAVIQCDLMQPDRLEPLSRPPSDSRDYA</sequence>
<keyword evidence="2" id="KW-1185">Reference proteome</keyword>
<name>A0A4Z2GCN8_9TELE</name>
<protein>
    <submittedName>
        <fullName evidence="1">Uncharacterized protein</fullName>
    </submittedName>
</protein>
<proteinExistence type="predicted"/>
<accession>A0A4Z2GCN8</accession>
<reference evidence="1 2" key="1">
    <citation type="submission" date="2019-03" db="EMBL/GenBank/DDBJ databases">
        <title>First draft genome of Liparis tanakae, snailfish: a comprehensive survey of snailfish specific genes.</title>
        <authorList>
            <person name="Kim W."/>
            <person name="Song I."/>
            <person name="Jeong J.-H."/>
            <person name="Kim D."/>
            <person name="Kim S."/>
            <person name="Ryu S."/>
            <person name="Song J.Y."/>
            <person name="Lee S.K."/>
        </authorList>
    </citation>
    <scope>NUCLEOTIDE SEQUENCE [LARGE SCALE GENOMIC DNA]</scope>
    <source>
        <tissue evidence="1">Muscle</tissue>
    </source>
</reference>